<dbReference type="FunFam" id="3.40.50.720:FF:000068">
    <property type="entry name" value="Sorbitol dehydrogenase"/>
    <property type="match status" value="1"/>
</dbReference>
<proteinExistence type="inferred from homology"/>
<evidence type="ECO:0000256" key="3">
    <source>
        <dbReference type="ARBA" id="ARBA00022723"/>
    </source>
</evidence>
<dbReference type="InterPro" id="IPR013149">
    <property type="entry name" value="ADH-like_C"/>
</dbReference>
<dbReference type="Pfam" id="PF00107">
    <property type="entry name" value="ADH_zinc_N"/>
    <property type="match status" value="1"/>
</dbReference>
<reference evidence="12 13" key="1">
    <citation type="journal article" date="2021" name="BMC Biol.">
        <title>Horizontally acquired antibacterial genes associated with adaptive radiation of ladybird beetles.</title>
        <authorList>
            <person name="Li H.S."/>
            <person name="Tang X.F."/>
            <person name="Huang Y.H."/>
            <person name="Xu Z.Y."/>
            <person name="Chen M.L."/>
            <person name="Du X.Y."/>
            <person name="Qiu B.Y."/>
            <person name="Chen P.T."/>
            <person name="Zhang W."/>
            <person name="Slipinski A."/>
            <person name="Escalona H.E."/>
            <person name="Waterhouse R.M."/>
            <person name="Zwick A."/>
            <person name="Pang H."/>
        </authorList>
    </citation>
    <scope>NUCLEOTIDE SEQUENCE [LARGE SCALE GENOMIC DNA]</scope>
    <source>
        <strain evidence="12">SYSU2018</strain>
    </source>
</reference>
<evidence type="ECO:0000256" key="8">
    <source>
        <dbReference type="ARBA" id="ARBA00032485"/>
    </source>
</evidence>
<keyword evidence="10" id="KW-0812">Transmembrane</keyword>
<dbReference type="GO" id="GO:0016491">
    <property type="term" value="F:oxidoreductase activity"/>
    <property type="evidence" value="ECO:0007669"/>
    <property type="project" value="UniProtKB-KW"/>
</dbReference>
<dbReference type="InterPro" id="IPR036291">
    <property type="entry name" value="NAD(P)-bd_dom_sf"/>
</dbReference>
<evidence type="ECO:0000256" key="2">
    <source>
        <dbReference type="ARBA" id="ARBA00008072"/>
    </source>
</evidence>
<dbReference type="SUPFAM" id="SSF50129">
    <property type="entry name" value="GroES-like"/>
    <property type="match status" value="1"/>
</dbReference>
<dbReference type="InterPro" id="IPR011032">
    <property type="entry name" value="GroES-like_sf"/>
</dbReference>
<keyword evidence="10" id="KW-1133">Transmembrane helix</keyword>
<evidence type="ECO:0000256" key="9">
    <source>
        <dbReference type="RuleBase" id="RU361277"/>
    </source>
</evidence>
<keyword evidence="4 9" id="KW-0862">Zinc</keyword>
<evidence type="ECO:0000256" key="7">
    <source>
        <dbReference type="ARBA" id="ARBA00026132"/>
    </source>
</evidence>
<dbReference type="Proteomes" id="UP001516400">
    <property type="component" value="Unassembled WGS sequence"/>
</dbReference>
<dbReference type="InterPro" id="IPR020843">
    <property type="entry name" value="ER"/>
</dbReference>
<comment type="cofactor">
    <cofactor evidence="1 9">
        <name>Zn(2+)</name>
        <dbReference type="ChEBI" id="CHEBI:29105"/>
    </cofactor>
</comment>
<dbReference type="Gene3D" id="3.40.50.720">
    <property type="entry name" value="NAD(P)-binding Rossmann-like Domain"/>
    <property type="match status" value="1"/>
</dbReference>
<keyword evidence="3 9" id="KW-0479">Metal-binding</keyword>
<dbReference type="SUPFAM" id="SSF51735">
    <property type="entry name" value="NAD(P)-binding Rossmann-fold domains"/>
    <property type="match status" value="1"/>
</dbReference>
<keyword evidence="10" id="KW-0472">Membrane</keyword>
<dbReference type="Pfam" id="PF08240">
    <property type="entry name" value="ADH_N"/>
    <property type="match status" value="1"/>
</dbReference>
<dbReference type="SMART" id="SM00829">
    <property type="entry name" value="PKS_ER"/>
    <property type="match status" value="1"/>
</dbReference>
<evidence type="ECO:0000256" key="4">
    <source>
        <dbReference type="ARBA" id="ARBA00022833"/>
    </source>
</evidence>
<dbReference type="InterPro" id="IPR013154">
    <property type="entry name" value="ADH-like_N"/>
</dbReference>
<dbReference type="GO" id="GO:0046872">
    <property type="term" value="F:metal ion binding"/>
    <property type="evidence" value="ECO:0007669"/>
    <property type="project" value="UniProtKB-KW"/>
</dbReference>
<protein>
    <recommendedName>
        <fullName evidence="7">Sorbitol dehydrogenase</fullName>
    </recommendedName>
    <alternativeName>
        <fullName evidence="8">Polyol dehydrogenase</fullName>
    </alternativeName>
</protein>
<dbReference type="InterPro" id="IPR045306">
    <property type="entry name" value="SDH-like"/>
</dbReference>
<evidence type="ECO:0000313" key="13">
    <source>
        <dbReference type="Proteomes" id="UP001516400"/>
    </source>
</evidence>
<feature type="domain" description="Enoyl reductase (ER)" evidence="11">
    <location>
        <begin position="24"/>
        <end position="358"/>
    </location>
</feature>
<keyword evidence="13" id="KW-1185">Reference proteome</keyword>
<comment type="similarity">
    <text evidence="2 9">Belongs to the zinc-containing alcohol dehydrogenase family.</text>
</comment>
<dbReference type="AlphaFoldDB" id="A0ABD2NDX2"/>
<dbReference type="Gene3D" id="3.90.180.10">
    <property type="entry name" value="Medium-chain alcohol dehydrogenases, catalytic domain"/>
    <property type="match status" value="1"/>
</dbReference>
<evidence type="ECO:0000256" key="10">
    <source>
        <dbReference type="SAM" id="Phobius"/>
    </source>
</evidence>
<dbReference type="PROSITE" id="PS00059">
    <property type="entry name" value="ADH_ZINC"/>
    <property type="match status" value="1"/>
</dbReference>
<gene>
    <name evidence="12" type="ORF">HHI36_012099</name>
</gene>
<evidence type="ECO:0000259" key="11">
    <source>
        <dbReference type="SMART" id="SM00829"/>
    </source>
</evidence>
<dbReference type="EMBL" id="JABFTP020000103">
    <property type="protein sequence ID" value="KAL3276729.1"/>
    <property type="molecule type" value="Genomic_DNA"/>
</dbReference>
<dbReference type="CDD" id="cd05285">
    <property type="entry name" value="sorbitol_DH"/>
    <property type="match status" value="1"/>
</dbReference>
<name>A0ABD2NDX2_9CUCU</name>
<comment type="caution">
    <text evidence="12">The sequence shown here is derived from an EMBL/GenBank/DDBJ whole genome shotgun (WGS) entry which is preliminary data.</text>
</comment>
<sequence length="369" mass="40560">MQIRRHCGEDNENGKDNLSAIIYGINDLRLENRPIPSLKPNQVLLQMESVGICGSDVHYLTEGKIGPFVVTKPMVIGHEGSGTVVQIGENVRNLLVGDRVAIEPGVPCRLCAKCKEGRYHLCPHIFFCATPPDHGNLQRFYAHDSDFCFKLPKSMDSNEGAIVEPLACACRACRRGRVRIGSTILVLGCGPVGLMVLMAAKAMGAKKAVVLDNKEYRLVKAAELGADYTLDTSKLTEHEIVEYIIRSLCGKASISFECSGAELCVRVGMLATQMGGKFIIVGCGADEMKLPFMPAALSEIDMKGVFRYVNEYPTAIELIRTNKVKAKEIITHHFKIEESKEAFELAKTGNGNPIKIIIHPNPKWARMNC</sequence>
<evidence type="ECO:0000256" key="6">
    <source>
        <dbReference type="ARBA" id="ARBA00023027"/>
    </source>
</evidence>
<evidence type="ECO:0000313" key="12">
    <source>
        <dbReference type="EMBL" id="KAL3276729.1"/>
    </source>
</evidence>
<accession>A0ABD2NDX2</accession>
<keyword evidence="6" id="KW-0520">NAD</keyword>
<dbReference type="PANTHER" id="PTHR43161:SF9">
    <property type="entry name" value="SORBITOL DEHYDROGENASE"/>
    <property type="match status" value="1"/>
</dbReference>
<evidence type="ECO:0000256" key="1">
    <source>
        <dbReference type="ARBA" id="ARBA00001947"/>
    </source>
</evidence>
<dbReference type="PANTHER" id="PTHR43161">
    <property type="entry name" value="SORBITOL DEHYDROGENASE"/>
    <property type="match status" value="1"/>
</dbReference>
<dbReference type="InterPro" id="IPR002328">
    <property type="entry name" value="ADH_Zn_CS"/>
</dbReference>
<evidence type="ECO:0000256" key="5">
    <source>
        <dbReference type="ARBA" id="ARBA00023002"/>
    </source>
</evidence>
<keyword evidence="5" id="KW-0560">Oxidoreductase</keyword>
<organism evidence="12 13">
    <name type="scientific">Cryptolaemus montrouzieri</name>
    <dbReference type="NCBI Taxonomy" id="559131"/>
    <lineage>
        <taxon>Eukaryota</taxon>
        <taxon>Metazoa</taxon>
        <taxon>Ecdysozoa</taxon>
        <taxon>Arthropoda</taxon>
        <taxon>Hexapoda</taxon>
        <taxon>Insecta</taxon>
        <taxon>Pterygota</taxon>
        <taxon>Neoptera</taxon>
        <taxon>Endopterygota</taxon>
        <taxon>Coleoptera</taxon>
        <taxon>Polyphaga</taxon>
        <taxon>Cucujiformia</taxon>
        <taxon>Coccinelloidea</taxon>
        <taxon>Coccinellidae</taxon>
        <taxon>Scymninae</taxon>
        <taxon>Scymnini</taxon>
        <taxon>Cryptolaemus</taxon>
    </lineage>
</organism>
<feature type="transmembrane region" description="Helical" evidence="10">
    <location>
        <begin position="180"/>
        <end position="200"/>
    </location>
</feature>